<evidence type="ECO:0000256" key="2">
    <source>
        <dbReference type="SAM" id="MobiDB-lite"/>
    </source>
</evidence>
<dbReference type="AlphaFoldDB" id="A0AAD4P7U8"/>
<dbReference type="InterPro" id="IPR001660">
    <property type="entry name" value="SAM"/>
</dbReference>
<feature type="compositionally biased region" description="Basic residues" evidence="2">
    <location>
        <begin position="1"/>
        <end position="18"/>
    </location>
</feature>
<feature type="compositionally biased region" description="Polar residues" evidence="2">
    <location>
        <begin position="70"/>
        <end position="95"/>
    </location>
</feature>
<accession>A0AAD4P7U8</accession>
<comment type="caution">
    <text evidence="4">The sequence shown here is derived from an EMBL/GenBank/DDBJ whole genome shotgun (WGS) entry which is preliminary data.</text>
</comment>
<dbReference type="SUPFAM" id="SSF47769">
    <property type="entry name" value="SAM/Pointed domain"/>
    <property type="match status" value="1"/>
</dbReference>
<dbReference type="EMBL" id="SDAM02000108">
    <property type="protein sequence ID" value="KAH6829466.1"/>
    <property type="molecule type" value="Genomic_DNA"/>
</dbReference>
<feature type="compositionally biased region" description="Basic and acidic residues" evidence="2">
    <location>
        <begin position="96"/>
        <end position="105"/>
    </location>
</feature>
<evidence type="ECO:0000313" key="5">
    <source>
        <dbReference type="Proteomes" id="UP001190926"/>
    </source>
</evidence>
<dbReference type="PANTHER" id="PTHR10627">
    <property type="entry name" value="SCP160"/>
    <property type="match status" value="1"/>
</dbReference>
<reference evidence="4 5" key="1">
    <citation type="journal article" date="2021" name="Nat. Commun.">
        <title>Incipient diploidization of the medicinal plant Perilla within 10,000 years.</title>
        <authorList>
            <person name="Zhang Y."/>
            <person name="Shen Q."/>
            <person name="Leng L."/>
            <person name="Zhang D."/>
            <person name="Chen S."/>
            <person name="Shi Y."/>
            <person name="Ning Z."/>
            <person name="Chen S."/>
        </authorList>
    </citation>
    <scope>NUCLEOTIDE SEQUENCE [LARGE SCALE GENOMIC DNA]</scope>
    <source>
        <strain evidence="5">cv. PC099</strain>
    </source>
</reference>
<evidence type="ECO:0000256" key="1">
    <source>
        <dbReference type="ARBA" id="ARBA00022737"/>
    </source>
</evidence>
<dbReference type="Proteomes" id="UP001190926">
    <property type="component" value="Unassembled WGS sequence"/>
</dbReference>
<dbReference type="CDD" id="cd09487">
    <property type="entry name" value="SAM_superfamily"/>
    <property type="match status" value="1"/>
</dbReference>
<dbReference type="PROSITE" id="PS50105">
    <property type="entry name" value="SAM_DOMAIN"/>
    <property type="match status" value="1"/>
</dbReference>
<evidence type="ECO:0000313" key="4">
    <source>
        <dbReference type="EMBL" id="KAH6829466.1"/>
    </source>
</evidence>
<sequence length="258" mass="28764">MVKPKQRQSHGAPGKKHQNQGSPKADPPDDGDWMVVKKQRITIIIPPLPNKKLLVMPSVGEGQLQEKPRSTTNSESPRKSNSQLQCPSANSASKQSAHELEKSKSSAEQGVQPSLEVHPSEPPNLNFEKPSSLSHRSTSDNPPLVSHREGNGNGPCNTPKGSKGIKIFAHNTSFLNQRMRAWYLEKKLKKAGGLENWLESLGLTRFVKVFQRRRVSKFHLANLTMQKLKDMGTDPVGPRRKLMHAIDCLCEPHCFQHV</sequence>
<dbReference type="PANTHER" id="PTHR10627:SF68">
    <property type="entry name" value="F26K24.15 PROTEIN-RELATED"/>
    <property type="match status" value="1"/>
</dbReference>
<evidence type="ECO:0000259" key="3">
    <source>
        <dbReference type="PROSITE" id="PS50105"/>
    </source>
</evidence>
<dbReference type="InterPro" id="IPR013761">
    <property type="entry name" value="SAM/pointed_sf"/>
</dbReference>
<proteinExistence type="predicted"/>
<protein>
    <recommendedName>
        <fullName evidence="3">SAM domain-containing protein</fullName>
    </recommendedName>
</protein>
<name>A0AAD4P7U8_PERFH</name>
<feature type="domain" description="SAM" evidence="3">
    <location>
        <begin position="194"/>
        <end position="252"/>
    </location>
</feature>
<keyword evidence="5" id="KW-1185">Reference proteome</keyword>
<dbReference type="Pfam" id="PF07647">
    <property type="entry name" value="SAM_2"/>
    <property type="match status" value="1"/>
</dbReference>
<dbReference type="SMART" id="SM00454">
    <property type="entry name" value="SAM"/>
    <property type="match status" value="1"/>
</dbReference>
<organism evidence="4 5">
    <name type="scientific">Perilla frutescens var. hirtella</name>
    <name type="common">Perilla citriodora</name>
    <name type="synonym">Perilla setoyensis</name>
    <dbReference type="NCBI Taxonomy" id="608512"/>
    <lineage>
        <taxon>Eukaryota</taxon>
        <taxon>Viridiplantae</taxon>
        <taxon>Streptophyta</taxon>
        <taxon>Embryophyta</taxon>
        <taxon>Tracheophyta</taxon>
        <taxon>Spermatophyta</taxon>
        <taxon>Magnoliopsida</taxon>
        <taxon>eudicotyledons</taxon>
        <taxon>Gunneridae</taxon>
        <taxon>Pentapetalae</taxon>
        <taxon>asterids</taxon>
        <taxon>lamiids</taxon>
        <taxon>Lamiales</taxon>
        <taxon>Lamiaceae</taxon>
        <taxon>Nepetoideae</taxon>
        <taxon>Elsholtzieae</taxon>
        <taxon>Perilla</taxon>
    </lineage>
</organism>
<feature type="region of interest" description="Disordered" evidence="2">
    <location>
        <begin position="1"/>
        <end position="163"/>
    </location>
</feature>
<feature type="compositionally biased region" description="Polar residues" evidence="2">
    <location>
        <begin position="129"/>
        <end position="141"/>
    </location>
</feature>
<gene>
    <name evidence="4" type="ORF">C2S53_011509</name>
</gene>
<dbReference type="Gene3D" id="1.10.150.50">
    <property type="entry name" value="Transcription Factor, Ets-1"/>
    <property type="match status" value="1"/>
</dbReference>
<keyword evidence="1" id="KW-0677">Repeat</keyword>